<comment type="caution">
    <text evidence="2">The sequence shown here is derived from an EMBL/GenBank/DDBJ whole genome shotgun (WGS) entry which is preliminary data.</text>
</comment>
<feature type="transmembrane region" description="Helical" evidence="1">
    <location>
        <begin position="76"/>
        <end position="99"/>
    </location>
</feature>
<sequence>MNDRPKSPEKSLTWGQYGQLLAATIATWLSAAPGGIVVAAQTFWRSRPTRVVVLALIAGIAPAWTFSSDIAQHANYIVALAAAGWLVLTLTAGGVRGAFSVTRRRGRQ</sequence>
<evidence type="ECO:0000313" key="2">
    <source>
        <dbReference type="EMBL" id="PCK23630.1"/>
    </source>
</evidence>
<keyword evidence="1" id="KW-0812">Transmembrane</keyword>
<protein>
    <submittedName>
        <fullName evidence="2">Uncharacterized protein</fullName>
    </submittedName>
</protein>
<dbReference type="Proteomes" id="UP000230886">
    <property type="component" value="Unassembled WGS sequence"/>
</dbReference>
<reference evidence="2 3" key="1">
    <citation type="submission" date="2017-07" db="EMBL/GenBank/DDBJ databases">
        <title>Draft sequence of Rhodococcus enclensis 23b-28.</title>
        <authorList>
            <person name="Besaury L."/>
            <person name="Sancelme M."/>
            <person name="Amato P."/>
            <person name="Lallement A."/>
            <person name="Delort A.-M."/>
        </authorList>
    </citation>
    <scope>NUCLEOTIDE SEQUENCE [LARGE SCALE GENOMIC DNA]</scope>
    <source>
        <strain evidence="2 3">23b-28</strain>
    </source>
</reference>
<feature type="transmembrane region" description="Helical" evidence="1">
    <location>
        <begin position="51"/>
        <end position="70"/>
    </location>
</feature>
<evidence type="ECO:0000256" key="1">
    <source>
        <dbReference type="SAM" id="Phobius"/>
    </source>
</evidence>
<keyword evidence="1" id="KW-1133">Transmembrane helix</keyword>
<dbReference type="RefSeq" id="WP_099698685.1">
    <property type="nucleotide sequence ID" value="NZ_NOVD01000048.1"/>
</dbReference>
<accession>A0A2A5J227</accession>
<evidence type="ECO:0000313" key="3">
    <source>
        <dbReference type="Proteomes" id="UP000230886"/>
    </source>
</evidence>
<proteinExistence type="predicted"/>
<name>A0A2A5J227_RHOSG</name>
<organism evidence="2 3">
    <name type="scientific">Rhodococcus qingshengii</name>
    <dbReference type="NCBI Taxonomy" id="334542"/>
    <lineage>
        <taxon>Bacteria</taxon>
        <taxon>Bacillati</taxon>
        <taxon>Actinomycetota</taxon>
        <taxon>Actinomycetes</taxon>
        <taxon>Mycobacteriales</taxon>
        <taxon>Nocardiaceae</taxon>
        <taxon>Rhodococcus</taxon>
        <taxon>Rhodococcus erythropolis group</taxon>
    </lineage>
</organism>
<keyword evidence="1" id="KW-0472">Membrane</keyword>
<dbReference type="AlphaFoldDB" id="A0A2A5J227"/>
<dbReference type="EMBL" id="NOVD01000048">
    <property type="protein sequence ID" value="PCK23630.1"/>
    <property type="molecule type" value="Genomic_DNA"/>
</dbReference>
<feature type="transmembrane region" description="Helical" evidence="1">
    <location>
        <begin position="20"/>
        <end position="39"/>
    </location>
</feature>
<gene>
    <name evidence="2" type="ORF">CHR55_29735</name>
</gene>